<dbReference type="KEGG" id="spri:SPRI_0128"/>
<proteinExistence type="predicted"/>
<evidence type="ECO:0000313" key="2">
    <source>
        <dbReference type="EMBL" id="ALC25531.1"/>
    </source>
</evidence>
<dbReference type="GeneID" id="97231751"/>
<dbReference type="PATRIC" id="fig|38300.4.peg.138"/>
<dbReference type="EMBL" id="CP011340">
    <property type="protein sequence ID" value="ALC25531.1"/>
    <property type="molecule type" value="Genomic_DNA"/>
</dbReference>
<protein>
    <submittedName>
        <fullName evidence="2">Putative DNA integrase/recombinase</fullName>
    </submittedName>
</protein>
<name>A0A0M5IVA6_STRPR</name>
<gene>
    <name evidence="1" type="ORF">SPRI_0128</name>
    <name evidence="2" type="ORF">SPRI_7225</name>
</gene>
<evidence type="ECO:0000313" key="3">
    <source>
        <dbReference type="Proteomes" id="UP000060513"/>
    </source>
</evidence>
<dbReference type="OrthoDB" id="4302590at2"/>
<dbReference type="EMBL" id="CP011340">
    <property type="protein sequence ID" value="ALC18434.1"/>
    <property type="molecule type" value="Genomic_DNA"/>
</dbReference>
<dbReference type="RefSeq" id="WP_106428502.1">
    <property type="nucleotide sequence ID" value="NZ_CP011340.1"/>
</dbReference>
<dbReference type="KEGG" id="spri:SPRI_7225"/>
<evidence type="ECO:0000313" key="1">
    <source>
        <dbReference type="EMBL" id="ALC18434.1"/>
    </source>
</evidence>
<accession>A0A0M5IVA6</accession>
<organism evidence="2">
    <name type="scientific">Streptomyces pristinaespiralis</name>
    <dbReference type="NCBI Taxonomy" id="38300"/>
    <lineage>
        <taxon>Bacteria</taxon>
        <taxon>Bacillati</taxon>
        <taxon>Actinomycetota</taxon>
        <taxon>Actinomycetes</taxon>
        <taxon>Kitasatosporales</taxon>
        <taxon>Streptomycetaceae</taxon>
        <taxon>Streptomyces</taxon>
    </lineage>
</organism>
<sequence>MASGTSTGTGREDQEPGLGTWSFERLHAMAVNEHGRHLEAVRIVAQGRAYDDDRPAEARLRWAKLSLLANRRAHGDGLEDRTRAATQDFTLRMWIIDHLGPDDDDPDRSPDALASDTLGTLRLTPSQAGALGDRWRELPIEQLRELRRHKNLTAHLADLVGRTGPGPTRDLLLAWDGVRHRLP</sequence>
<reference evidence="2 3" key="1">
    <citation type="submission" date="2015-08" db="EMBL/GenBank/DDBJ databases">
        <title>Genome sequence of the pristinamycin over-producing bacterium Streptomyces pristinaespiralis HCCB10218.</title>
        <authorList>
            <person name="Tian J."/>
            <person name="Yang J."/>
            <person name="Li L."/>
            <person name="Ruan L."/>
            <person name="Wei W."/>
            <person name="Zheng G."/>
            <person name="Wei Z."/>
            <person name="Yang S."/>
            <person name="Ge M."/>
            <person name="Jiang W."/>
            <person name="Lu Y."/>
        </authorList>
    </citation>
    <scope>NUCLEOTIDE SEQUENCE [LARGE SCALE GENOMIC DNA]</scope>
    <source>
        <strain evidence="2 3">HCCB 10218</strain>
    </source>
</reference>
<dbReference type="Proteomes" id="UP000060513">
    <property type="component" value="Chromosome"/>
</dbReference>
<dbReference type="AlphaFoldDB" id="A0A0M5IVA6"/>